<feature type="compositionally biased region" description="Pro residues" evidence="6">
    <location>
        <begin position="111"/>
        <end position="122"/>
    </location>
</feature>
<evidence type="ECO:0000259" key="7">
    <source>
        <dbReference type="Pfam" id="PF00852"/>
    </source>
</evidence>
<dbReference type="Proteomes" id="UP001165085">
    <property type="component" value="Unassembled WGS sequence"/>
</dbReference>
<feature type="transmembrane region" description="Helical" evidence="5">
    <location>
        <begin position="12"/>
        <end position="37"/>
    </location>
</feature>
<evidence type="ECO:0000256" key="1">
    <source>
        <dbReference type="ARBA" id="ARBA00004922"/>
    </source>
</evidence>
<gene>
    <name evidence="8" type="ORF">TrST_g8621</name>
</gene>
<keyword evidence="5" id="KW-0333">Golgi apparatus</keyword>
<dbReference type="PANTHER" id="PTHR11929:SF194">
    <property type="entry name" value="ALPHA-(1,3)-FUCOSYLTRANSFERASE 10"/>
    <property type="match status" value="1"/>
</dbReference>
<dbReference type="AlphaFoldDB" id="A0A9W7C8S0"/>
<protein>
    <recommendedName>
        <fullName evidence="5">Fucosyltransferase</fullName>
        <ecNumber evidence="5">2.4.1.-</ecNumber>
    </recommendedName>
</protein>
<organism evidence="8 9">
    <name type="scientific">Triparma strigata</name>
    <dbReference type="NCBI Taxonomy" id="1606541"/>
    <lineage>
        <taxon>Eukaryota</taxon>
        <taxon>Sar</taxon>
        <taxon>Stramenopiles</taxon>
        <taxon>Ochrophyta</taxon>
        <taxon>Bolidophyceae</taxon>
        <taxon>Parmales</taxon>
        <taxon>Triparmaceae</taxon>
        <taxon>Triparma</taxon>
    </lineage>
</organism>
<dbReference type="InterPro" id="IPR038577">
    <property type="entry name" value="GT10-like_C_sf"/>
</dbReference>
<feature type="compositionally biased region" description="Low complexity" evidence="6">
    <location>
        <begin position="123"/>
        <end position="134"/>
    </location>
</feature>
<dbReference type="SUPFAM" id="SSF53756">
    <property type="entry name" value="UDP-Glycosyltransferase/glycogen phosphorylase"/>
    <property type="match status" value="1"/>
</dbReference>
<dbReference type="InterPro" id="IPR001503">
    <property type="entry name" value="Glyco_trans_10"/>
</dbReference>
<dbReference type="OrthoDB" id="43306at2759"/>
<dbReference type="Pfam" id="PF00852">
    <property type="entry name" value="Glyco_transf_10"/>
    <property type="match status" value="1"/>
</dbReference>
<comment type="caution">
    <text evidence="8">The sequence shown here is derived from an EMBL/GenBank/DDBJ whole genome shotgun (WGS) entry which is preliminary data.</text>
</comment>
<reference evidence="9" key="1">
    <citation type="journal article" date="2023" name="Commun. Biol.">
        <title>Genome analysis of Parmales, the sister group of diatoms, reveals the evolutionary specialization of diatoms from phago-mixotrophs to photoautotrophs.</title>
        <authorList>
            <person name="Ban H."/>
            <person name="Sato S."/>
            <person name="Yoshikawa S."/>
            <person name="Yamada K."/>
            <person name="Nakamura Y."/>
            <person name="Ichinomiya M."/>
            <person name="Sato N."/>
            <person name="Blanc-Mathieu R."/>
            <person name="Endo H."/>
            <person name="Kuwata A."/>
            <person name="Ogata H."/>
        </authorList>
    </citation>
    <scope>NUCLEOTIDE SEQUENCE [LARGE SCALE GENOMIC DNA]</scope>
    <source>
        <strain evidence="9">NIES 3701</strain>
    </source>
</reference>
<keyword evidence="9" id="KW-1185">Reference proteome</keyword>
<dbReference type="InterPro" id="IPR055270">
    <property type="entry name" value="Glyco_tran_10_C"/>
</dbReference>
<evidence type="ECO:0000256" key="4">
    <source>
        <dbReference type="ARBA" id="ARBA00022679"/>
    </source>
</evidence>
<keyword evidence="5" id="KW-0812">Transmembrane</keyword>
<accession>A0A9W7C8S0</accession>
<feature type="region of interest" description="Disordered" evidence="6">
    <location>
        <begin position="62"/>
        <end position="94"/>
    </location>
</feature>
<evidence type="ECO:0000256" key="2">
    <source>
        <dbReference type="ARBA" id="ARBA00008919"/>
    </source>
</evidence>
<comment type="similarity">
    <text evidence="2 5">Belongs to the glycosyltransferase 10 family.</text>
</comment>
<evidence type="ECO:0000256" key="6">
    <source>
        <dbReference type="SAM" id="MobiDB-lite"/>
    </source>
</evidence>
<name>A0A9W7C8S0_9STRA</name>
<dbReference type="GO" id="GO:0046920">
    <property type="term" value="F:alpha-(1-&gt;3)-fucosyltransferase activity"/>
    <property type="evidence" value="ECO:0007669"/>
    <property type="project" value="TreeGrafter"/>
</dbReference>
<feature type="compositionally biased region" description="Low complexity" evidence="6">
    <location>
        <begin position="79"/>
        <end position="91"/>
    </location>
</feature>
<dbReference type="EC" id="2.4.1.-" evidence="5"/>
<keyword evidence="5" id="KW-0472">Membrane</keyword>
<sequence length="463" mass="52150">MPLPACPPPMRLLIIAFTLIVFCLAFMHLTVVAPLSLLKGVDHLTATHEALAGFKTTLSSLQATGAPPDPHPSSITTANNNKNSNDNNNENEYSKPRVAVTPQEHWFYNRKPPPSPSSPPNPNSNSNSNTNAPPESKSSKPNRKKQNRNDPVTAPQDNRSDSVEQPQTKQNSVLVWTTMNINRNEPCDVPCEYTSDKALRKSADASVYELRGYRAPYGDDKMSILLQMEGEHYYPIRMDGYDVENTYRWSSPIKKPYFEWVHYAGERDIQNPSVEPNAIDGVSFLARNCGSRNDREGVVRQLMAAGIRVDAMSSCLHNHPKPANDDKVTIMRGYKFHAAFENGNVRDYVTEKVYLALAAGTVPIYLGAPNINEFVPAGSIINVADFDSVEALAQHLKDSMDDDILYNTYHAWRYKPLPEWFVEKFNFTHSTTECRTCRYVRAKQLGLQWDEVSQRARTAQVIW</sequence>
<proteinExistence type="inferred from homology"/>
<keyword evidence="4 5" id="KW-0808">Transferase</keyword>
<dbReference type="Gene3D" id="3.40.50.11660">
    <property type="entry name" value="Glycosyl transferase family 10, C-terminal domain"/>
    <property type="match status" value="1"/>
</dbReference>
<evidence type="ECO:0000256" key="3">
    <source>
        <dbReference type="ARBA" id="ARBA00022676"/>
    </source>
</evidence>
<feature type="region of interest" description="Disordered" evidence="6">
    <location>
        <begin position="106"/>
        <end position="171"/>
    </location>
</feature>
<feature type="domain" description="Fucosyltransferase C-terminal" evidence="7">
    <location>
        <begin position="282"/>
        <end position="444"/>
    </location>
</feature>
<evidence type="ECO:0000313" key="8">
    <source>
        <dbReference type="EMBL" id="GMI00224.1"/>
    </source>
</evidence>
<keyword evidence="3 5" id="KW-0328">Glycosyltransferase</keyword>
<dbReference type="PANTHER" id="PTHR11929">
    <property type="entry name" value="ALPHA- 1,3 -FUCOSYLTRANSFERASE"/>
    <property type="match status" value="1"/>
</dbReference>
<comment type="pathway">
    <text evidence="1">Protein modification; protein glycosylation.</text>
</comment>
<dbReference type="EMBL" id="BRXY01000567">
    <property type="protein sequence ID" value="GMI00224.1"/>
    <property type="molecule type" value="Genomic_DNA"/>
</dbReference>
<comment type="subcellular location">
    <subcellularLocation>
        <location evidence="5">Golgi apparatus</location>
        <location evidence="5">Golgi stack membrane</location>
        <topology evidence="5">Single-pass type II membrane protein</topology>
    </subcellularLocation>
</comment>
<evidence type="ECO:0000313" key="9">
    <source>
        <dbReference type="Proteomes" id="UP001165085"/>
    </source>
</evidence>
<keyword evidence="5" id="KW-1133">Transmembrane helix</keyword>
<dbReference type="GO" id="GO:0032580">
    <property type="term" value="C:Golgi cisterna membrane"/>
    <property type="evidence" value="ECO:0007669"/>
    <property type="project" value="UniProtKB-SubCell"/>
</dbReference>
<evidence type="ECO:0000256" key="5">
    <source>
        <dbReference type="RuleBase" id="RU003832"/>
    </source>
</evidence>